<keyword evidence="2" id="KW-1185">Reference proteome</keyword>
<evidence type="ECO:0000313" key="2">
    <source>
        <dbReference type="Proteomes" id="UP000316733"/>
    </source>
</evidence>
<organism evidence="1 2">
    <name type="scientific">Pseudomonas phage vB_PaeM_PA5oct</name>
    <dbReference type="NCBI Taxonomy" id="2163605"/>
    <lineage>
        <taxon>Viruses</taxon>
        <taxon>Duplodnaviria</taxon>
        <taxon>Heunggongvirae</taxon>
        <taxon>Uroviricota</taxon>
        <taxon>Caudoviricetes</taxon>
        <taxon>Arenbergviridae</taxon>
        <taxon>Wroclawvirus</taxon>
        <taxon>Wroclawvirus PA5oct</taxon>
    </lineage>
</organism>
<dbReference type="Proteomes" id="UP000316733">
    <property type="component" value="Segment"/>
</dbReference>
<proteinExistence type="predicted"/>
<reference evidence="2" key="1">
    <citation type="journal article" date="2020" name="bioRxiv">
        <title>Integrative omics analysis of Pseudomonas aeruginosa virus PA5oct highlights the molecular complexity of jumbo phages.</title>
        <authorList>
            <person name="Lood C."/>
            <person name="Danis-Wlodarczyk K."/>
            <person name="Blasdel B.G."/>
            <person name="Jang H.B."/>
            <person name="Vandenheuvel D."/>
            <person name="Briers Y."/>
            <person name="Noben J.-P."/>
            <person name="van Noort V."/>
            <person name="Drulis-Kawa Z."/>
            <person name="Lavigne R."/>
        </authorList>
    </citation>
    <scope>NUCLEOTIDE SEQUENCE [LARGE SCALE GENOMIC DNA]</scope>
</reference>
<evidence type="ECO:0000313" key="1">
    <source>
        <dbReference type="EMBL" id="QCG76156.1"/>
    </source>
</evidence>
<protein>
    <submittedName>
        <fullName evidence="1">Uncharacterized protein</fullName>
    </submittedName>
</protein>
<dbReference type="EMBL" id="MK797984">
    <property type="protein sequence ID" value="QCG76156.1"/>
    <property type="molecule type" value="Genomic_DNA"/>
</dbReference>
<sequence length="73" mass="8599">MSVLGKSHENSSTIRIDPNPHTAETLHKLILWCNENCRYKWELDVEHNSGKITRYIFTFRNKEEAVTFGLIHK</sequence>
<gene>
    <name evidence="1" type="ORF">EST35_0275</name>
</gene>
<name>A0A4Y5JTY8_9CAUD</name>
<accession>A0A4Y5JTY8</accession>